<evidence type="ECO:0008006" key="5">
    <source>
        <dbReference type="Google" id="ProtNLM"/>
    </source>
</evidence>
<protein>
    <recommendedName>
        <fullName evidence="5">Right handed beta helix domain-containing protein</fullName>
    </recommendedName>
</protein>
<dbReference type="SMART" id="SM00710">
    <property type="entry name" value="PbH1"/>
    <property type="match status" value="5"/>
</dbReference>
<accession>A0A2T4UL11</accession>
<keyword evidence="2" id="KW-0732">Signal</keyword>
<proteinExistence type="predicted"/>
<evidence type="ECO:0000313" key="3">
    <source>
        <dbReference type="EMBL" id="PTL59927.1"/>
    </source>
</evidence>
<evidence type="ECO:0000256" key="2">
    <source>
        <dbReference type="SAM" id="SignalP"/>
    </source>
</evidence>
<keyword evidence="4" id="KW-1185">Reference proteome</keyword>
<feature type="signal peptide" evidence="2">
    <location>
        <begin position="1"/>
        <end position="23"/>
    </location>
</feature>
<dbReference type="OrthoDB" id="7057063at2"/>
<dbReference type="RefSeq" id="WP_107568571.1">
    <property type="nucleotide sequence ID" value="NZ_PYYB01000001.1"/>
</dbReference>
<name>A0A2T4UL11_9ACTN</name>
<dbReference type="InterPro" id="IPR006626">
    <property type="entry name" value="PbH1"/>
</dbReference>
<gene>
    <name evidence="3" type="ORF">C7Y72_09855</name>
</gene>
<comment type="caution">
    <text evidence="3">The sequence shown here is derived from an EMBL/GenBank/DDBJ whole genome shotgun (WGS) entry which is preliminary data.</text>
</comment>
<dbReference type="InterPro" id="IPR011050">
    <property type="entry name" value="Pectin_lyase_fold/virulence"/>
</dbReference>
<dbReference type="SUPFAM" id="SSF51126">
    <property type="entry name" value="Pectin lyase-like"/>
    <property type="match status" value="1"/>
</dbReference>
<organism evidence="3 4">
    <name type="scientific">Paraconexibacter algicola</name>
    <dbReference type="NCBI Taxonomy" id="2133960"/>
    <lineage>
        <taxon>Bacteria</taxon>
        <taxon>Bacillati</taxon>
        <taxon>Actinomycetota</taxon>
        <taxon>Thermoleophilia</taxon>
        <taxon>Solirubrobacterales</taxon>
        <taxon>Paraconexibacteraceae</taxon>
        <taxon>Paraconexibacter</taxon>
    </lineage>
</organism>
<dbReference type="Proteomes" id="UP000240739">
    <property type="component" value="Unassembled WGS sequence"/>
</dbReference>
<dbReference type="EMBL" id="PYYB01000001">
    <property type="protein sequence ID" value="PTL59927.1"/>
    <property type="molecule type" value="Genomic_DNA"/>
</dbReference>
<sequence>MTRRCLAALVAVAALAPATSAPAATHRTWHVDADAARPGDGTAARPFATLAAVEAASRPGDRIVVGPSLTALDGGLRLQRGQRVQGLGDPHGGPGVPAARITNTAAARLDGDAVRLADHTAVRGLRIEAPRRGGIYGLDVARATVTGNDVSGHNVSCTPGFLIPPFAVPTTVPGVGVPIRDGLHNGWAAIMVDAARGTTNVTVDRNRVHDADCGDGIDVRISGDAQGRVRIRGNDVRELREGPDFESVLAIGLQTRDRARLVAVLDDNRQRGLGNDEDLGVGPTGADSEGVFVNPVGASRLRATITRNDYRHTRGRGGFSANGLEVVAMGEGSRGLVTVRDSHFSGTPGDVLELLALGTGARLALRLERVSATGSTGFAGSGFGDTVAIPGNNGDCLIAASGGARNAIDLRVRDSVLRGCANNGLTFGAAVANGRGPSASLDGEITGTTIRANRGAGLRVGNVAGLDRLALKVQDSDLSGNRGATSSPANVVAEDLGTTGRATIDLGGGPLGSTGGVCLGGGPLDVALVRYDVHLRHAWWGRRGGPATGRTLAVGGRLDARQPLDAAPAHCGRDAPLSGRAAPSR</sequence>
<evidence type="ECO:0000256" key="1">
    <source>
        <dbReference type="SAM" id="MobiDB-lite"/>
    </source>
</evidence>
<dbReference type="AlphaFoldDB" id="A0A2T4UL11"/>
<feature type="region of interest" description="Disordered" evidence="1">
    <location>
        <begin position="565"/>
        <end position="585"/>
    </location>
</feature>
<dbReference type="Gene3D" id="2.160.20.10">
    <property type="entry name" value="Single-stranded right-handed beta-helix, Pectin lyase-like"/>
    <property type="match status" value="1"/>
</dbReference>
<dbReference type="InterPro" id="IPR012334">
    <property type="entry name" value="Pectin_lyas_fold"/>
</dbReference>
<evidence type="ECO:0000313" key="4">
    <source>
        <dbReference type="Proteomes" id="UP000240739"/>
    </source>
</evidence>
<reference evidence="3 4" key="1">
    <citation type="submission" date="2018-03" db="EMBL/GenBank/DDBJ databases">
        <title>Aquarubrobacter algicola gen. nov., sp. nov., a novel actinobacterium isolated from shallow eutrophic lake during the end of cyanobacterial harmful algal blooms.</title>
        <authorList>
            <person name="Chun S.J."/>
        </authorList>
    </citation>
    <scope>NUCLEOTIDE SEQUENCE [LARGE SCALE GENOMIC DNA]</scope>
    <source>
        <strain evidence="3 4">Seoho-28</strain>
    </source>
</reference>
<feature type="chain" id="PRO_5015687087" description="Right handed beta helix domain-containing protein" evidence="2">
    <location>
        <begin position="24"/>
        <end position="585"/>
    </location>
</feature>